<dbReference type="InterPro" id="IPR011528">
    <property type="entry name" value="NERD"/>
</dbReference>
<feature type="domain" description="HRDC" evidence="3">
    <location>
        <begin position="259"/>
        <end position="339"/>
    </location>
</feature>
<gene>
    <name evidence="4" type="ORF">BN85314530</name>
</gene>
<dbReference type="Pfam" id="PF08378">
    <property type="entry name" value="NERD"/>
    <property type="match status" value="1"/>
</dbReference>
<dbReference type="GO" id="GO:0004386">
    <property type="term" value="F:helicase activity"/>
    <property type="evidence" value="ECO:0007669"/>
    <property type="project" value="UniProtKB-KW"/>
</dbReference>
<evidence type="ECO:0000259" key="3">
    <source>
        <dbReference type="PROSITE" id="PS50967"/>
    </source>
</evidence>
<name>U4KTD0_9MOLU</name>
<dbReference type="PROSITE" id="PS50967">
    <property type="entry name" value="HRDC"/>
    <property type="match status" value="2"/>
</dbReference>
<keyword evidence="4" id="KW-0378">Hydrolase</keyword>
<keyword evidence="4" id="KW-0347">Helicase</keyword>
<feature type="domain" description="NERD" evidence="2">
    <location>
        <begin position="5"/>
        <end position="123"/>
    </location>
</feature>
<keyword evidence="4" id="KW-0547">Nucleotide-binding</keyword>
<dbReference type="AlphaFoldDB" id="U4KTD0"/>
<dbReference type="SUPFAM" id="SSF47819">
    <property type="entry name" value="HRDC-like"/>
    <property type="match status" value="2"/>
</dbReference>
<feature type="coiled-coil region" evidence="1">
    <location>
        <begin position="326"/>
        <end position="353"/>
    </location>
</feature>
<keyword evidence="4" id="KW-0067">ATP-binding</keyword>
<dbReference type="STRING" id="61635.BN85314530"/>
<keyword evidence="5" id="KW-1185">Reference proteome</keyword>
<dbReference type="HOGENOM" id="CLU_051306_0_0_14"/>
<dbReference type="EMBL" id="FO681348">
    <property type="protein sequence ID" value="CCV66474.1"/>
    <property type="molecule type" value="Genomic_DNA"/>
</dbReference>
<dbReference type="InterPro" id="IPR044876">
    <property type="entry name" value="HRDC_dom_sf"/>
</dbReference>
<reference evidence="4 5" key="1">
    <citation type="journal article" date="2013" name="J. Mol. Microbiol. Biotechnol.">
        <title>Analysis of the Complete Genomes of Acholeplasma brassicae , A. palmae and A. laidlawii and Their Comparison to the Obligate Parasites from ' Candidatus Phytoplasma'.</title>
        <authorList>
            <person name="Kube M."/>
            <person name="Siewert C."/>
            <person name="Migdoll A.M."/>
            <person name="Duduk B."/>
            <person name="Holz S."/>
            <person name="Rabus R."/>
            <person name="Seemuller E."/>
            <person name="Mitrovic J."/>
            <person name="Muller I."/>
            <person name="Buttner C."/>
            <person name="Reinhardt R."/>
        </authorList>
    </citation>
    <scope>NUCLEOTIDE SEQUENCE [LARGE SCALE GENOMIC DNA]</scope>
    <source>
        <strain evidence="5">0502</strain>
    </source>
</reference>
<dbReference type="GO" id="GO:0000166">
    <property type="term" value="F:nucleotide binding"/>
    <property type="evidence" value="ECO:0007669"/>
    <property type="project" value="InterPro"/>
</dbReference>
<dbReference type="Gene3D" id="1.10.150.80">
    <property type="entry name" value="HRDC domain"/>
    <property type="match status" value="2"/>
</dbReference>
<feature type="domain" description="HRDC" evidence="3">
    <location>
        <begin position="330"/>
        <end position="407"/>
    </location>
</feature>
<organism evidence="4 5">
    <name type="scientific">Acholeplasma brassicae</name>
    <dbReference type="NCBI Taxonomy" id="61635"/>
    <lineage>
        <taxon>Bacteria</taxon>
        <taxon>Bacillati</taxon>
        <taxon>Mycoplasmatota</taxon>
        <taxon>Mollicutes</taxon>
        <taxon>Acholeplasmatales</taxon>
        <taxon>Acholeplasmataceae</taxon>
        <taxon>Acholeplasma</taxon>
    </lineage>
</organism>
<dbReference type="GO" id="GO:0003676">
    <property type="term" value="F:nucleic acid binding"/>
    <property type="evidence" value="ECO:0007669"/>
    <property type="project" value="InterPro"/>
</dbReference>
<dbReference type="Proteomes" id="UP000032737">
    <property type="component" value="Chromosome"/>
</dbReference>
<evidence type="ECO:0000313" key="4">
    <source>
        <dbReference type="EMBL" id="CCV66474.1"/>
    </source>
</evidence>
<keyword evidence="1" id="KW-0175">Coiled coil</keyword>
<dbReference type="InterPro" id="IPR002121">
    <property type="entry name" value="HRDC_dom"/>
</dbReference>
<dbReference type="RefSeq" id="WP_030005334.1">
    <property type="nucleotide sequence ID" value="NC_022549.1"/>
</dbReference>
<dbReference type="Pfam" id="PF00570">
    <property type="entry name" value="HRDC"/>
    <property type="match status" value="2"/>
</dbReference>
<accession>U4KTD0</accession>
<protein>
    <submittedName>
        <fullName evidence="4">Predicted DNA helicase (ATP-dependent, RecQ type)</fullName>
    </submittedName>
</protein>
<dbReference type="SMART" id="SM00341">
    <property type="entry name" value="HRDC"/>
    <property type="match status" value="1"/>
</dbReference>
<evidence type="ECO:0000313" key="5">
    <source>
        <dbReference type="Proteomes" id="UP000032737"/>
    </source>
</evidence>
<dbReference type="PROSITE" id="PS50965">
    <property type="entry name" value="NERD"/>
    <property type="match status" value="1"/>
</dbReference>
<proteinExistence type="predicted"/>
<dbReference type="OrthoDB" id="9801888at2"/>
<dbReference type="InterPro" id="IPR010997">
    <property type="entry name" value="HRDC-like_sf"/>
</dbReference>
<dbReference type="KEGG" id="abra:BN85314530"/>
<evidence type="ECO:0000256" key="1">
    <source>
        <dbReference type="SAM" id="Coils"/>
    </source>
</evidence>
<evidence type="ECO:0000259" key="2">
    <source>
        <dbReference type="PROSITE" id="PS50965"/>
    </source>
</evidence>
<sequence>MFIKAGLHGESNVYYELKNARLPFICLHDIRLNYNDLVAQFDFIIIASNFILVIETKNLYGEIVIDNEGNFSRKSNYGQSKYTEGIYSPIVQNRKHLELLNEFLRNNKLIRRCPLYSLVVVANEKTLVDKDKAPKDIKDNIIKHDRLIEYLNKLDKNNTTIRMKHSYMKEIADVIVENHEPLNCDFVAKKFGIEMTKKTNLVEEEEQKYSIESNIFNPPITESNDNLKDTDKTLHNEVKLISETIADDSADVDMAEASSESGSKIERTLKYYRFNKARSLKIKPYFIFNNNELLDLINKLPRTKEEFLSISGFGEKKYELYGVEIIEIINGKLVELEEKLNKYRLDKSRELNVKAYVIFNNQQRTSIMKSLCKNKEELKKTDILSVYQFDKYGNDIANVIIDVMYSR</sequence>